<dbReference type="GO" id="GO:0006261">
    <property type="term" value="P:DNA-templated DNA replication"/>
    <property type="evidence" value="ECO:0007669"/>
    <property type="project" value="TreeGrafter"/>
</dbReference>
<keyword evidence="2" id="KW-0539">Nucleus</keyword>
<dbReference type="EMBL" id="JXXN02002749">
    <property type="protein sequence ID" value="THD22464.1"/>
    <property type="molecule type" value="Genomic_DNA"/>
</dbReference>
<dbReference type="Pfam" id="PF00808">
    <property type="entry name" value="CBFD_NFYB_HMF"/>
    <property type="match status" value="1"/>
</dbReference>
<protein>
    <submittedName>
        <fullName evidence="4">Chromatin accessibility complex protein 1</fullName>
    </submittedName>
</protein>
<keyword evidence="5" id="KW-1185">Reference proteome</keyword>
<organism evidence="4 5">
    <name type="scientific">Fasciola hepatica</name>
    <name type="common">Liver fluke</name>
    <dbReference type="NCBI Taxonomy" id="6192"/>
    <lineage>
        <taxon>Eukaryota</taxon>
        <taxon>Metazoa</taxon>
        <taxon>Spiralia</taxon>
        <taxon>Lophotrochozoa</taxon>
        <taxon>Platyhelminthes</taxon>
        <taxon>Trematoda</taxon>
        <taxon>Digenea</taxon>
        <taxon>Plagiorchiida</taxon>
        <taxon>Echinostomata</taxon>
        <taxon>Echinostomatoidea</taxon>
        <taxon>Fasciolidae</taxon>
        <taxon>Fasciola</taxon>
    </lineage>
</organism>
<dbReference type="GO" id="GO:0046982">
    <property type="term" value="F:protein heterodimerization activity"/>
    <property type="evidence" value="ECO:0007669"/>
    <property type="project" value="InterPro"/>
</dbReference>
<dbReference type="SUPFAM" id="SSF47113">
    <property type="entry name" value="Histone-fold"/>
    <property type="match status" value="1"/>
</dbReference>
<dbReference type="GO" id="GO:0008623">
    <property type="term" value="C:CHRAC"/>
    <property type="evidence" value="ECO:0007669"/>
    <property type="project" value="TreeGrafter"/>
</dbReference>
<comment type="caution">
    <text evidence="4">The sequence shown here is derived from an EMBL/GenBank/DDBJ whole genome shotgun (WGS) entry which is preliminary data.</text>
</comment>
<dbReference type="InterPro" id="IPR003958">
    <property type="entry name" value="CBFA_NFYB_domain"/>
</dbReference>
<feature type="domain" description="Transcription factor CBF/NF-Y/archaeal histone" evidence="3">
    <location>
        <begin position="14"/>
        <end position="62"/>
    </location>
</feature>
<dbReference type="GO" id="GO:0006338">
    <property type="term" value="P:chromatin remodeling"/>
    <property type="evidence" value="ECO:0007669"/>
    <property type="project" value="TreeGrafter"/>
</dbReference>
<comment type="subcellular location">
    <subcellularLocation>
        <location evidence="1">Nucleus</location>
    </subcellularLocation>
</comment>
<dbReference type="InterPro" id="IPR009072">
    <property type="entry name" value="Histone-fold"/>
</dbReference>
<dbReference type="PANTHER" id="PTHR10252">
    <property type="entry name" value="HISTONE-LIKE TRANSCRIPTION FACTOR CCAAT-RELATED"/>
    <property type="match status" value="1"/>
</dbReference>
<gene>
    <name evidence="4" type="ORF">D915_006872</name>
</gene>
<evidence type="ECO:0000313" key="5">
    <source>
        <dbReference type="Proteomes" id="UP000230066"/>
    </source>
</evidence>
<dbReference type="PANTHER" id="PTHR10252:SF54">
    <property type="entry name" value="CHROMATIN ACCESSIBILITY COMPLEX PROTEIN 1"/>
    <property type="match status" value="1"/>
</dbReference>
<dbReference type="InterPro" id="IPR050568">
    <property type="entry name" value="Transcr_DNA_Rep_Reg"/>
</dbReference>
<proteinExistence type="predicted"/>
<reference evidence="4" key="1">
    <citation type="submission" date="2019-03" db="EMBL/GenBank/DDBJ databases">
        <title>Improved annotation for the trematode Fasciola hepatica.</title>
        <authorList>
            <person name="Choi Y.-J."/>
            <person name="Martin J."/>
            <person name="Mitreva M."/>
        </authorList>
    </citation>
    <scope>NUCLEOTIDE SEQUENCE [LARGE SCALE GENOMIC DNA]</scope>
</reference>
<dbReference type="AlphaFoldDB" id="A0A2H1C587"/>
<evidence type="ECO:0000259" key="3">
    <source>
        <dbReference type="Pfam" id="PF00808"/>
    </source>
</evidence>
<evidence type="ECO:0000256" key="1">
    <source>
        <dbReference type="ARBA" id="ARBA00004123"/>
    </source>
</evidence>
<accession>A0A2H1C587</accession>
<name>A0A2H1C587_FASHE</name>
<dbReference type="Gene3D" id="1.10.20.10">
    <property type="entry name" value="Histone, subunit A"/>
    <property type="match status" value="1"/>
</dbReference>
<sequence>MKGFLPMDEIPDLRIPPYRTRMMMKSSPEVDCVSGDSAICLSKATELFMQELISAAYREGAKELTYKDLADAQSRTPRFSFLADILPQKITFKEWVEKYQHDFEVSLL</sequence>
<evidence type="ECO:0000313" key="4">
    <source>
        <dbReference type="EMBL" id="THD22464.1"/>
    </source>
</evidence>
<evidence type="ECO:0000256" key="2">
    <source>
        <dbReference type="ARBA" id="ARBA00023242"/>
    </source>
</evidence>
<dbReference type="Proteomes" id="UP000230066">
    <property type="component" value="Unassembled WGS sequence"/>
</dbReference>